<feature type="non-terminal residue" evidence="1">
    <location>
        <position position="23"/>
    </location>
</feature>
<name>A0A382X0F4_9ZZZZ</name>
<gene>
    <name evidence="1" type="ORF">METZ01_LOCUS417183</name>
</gene>
<feature type="non-terminal residue" evidence="1">
    <location>
        <position position="1"/>
    </location>
</feature>
<evidence type="ECO:0008006" key="2">
    <source>
        <dbReference type="Google" id="ProtNLM"/>
    </source>
</evidence>
<dbReference type="Gene3D" id="3.40.50.620">
    <property type="entry name" value="HUPs"/>
    <property type="match status" value="1"/>
</dbReference>
<dbReference type="AlphaFoldDB" id="A0A382X0F4"/>
<dbReference type="EMBL" id="UINC01163817">
    <property type="protein sequence ID" value="SVD64329.1"/>
    <property type="molecule type" value="Genomic_DNA"/>
</dbReference>
<protein>
    <recommendedName>
        <fullName evidence="2">Phosphoadenosine phosphosulphate reductase domain-containing protein</fullName>
    </recommendedName>
</protein>
<dbReference type="InterPro" id="IPR014729">
    <property type="entry name" value="Rossmann-like_a/b/a_fold"/>
</dbReference>
<proteinExistence type="predicted"/>
<reference evidence="1" key="1">
    <citation type="submission" date="2018-05" db="EMBL/GenBank/DDBJ databases">
        <authorList>
            <person name="Lanie J.A."/>
            <person name="Ng W.-L."/>
            <person name="Kazmierczak K.M."/>
            <person name="Andrzejewski T.M."/>
            <person name="Davidsen T.M."/>
            <person name="Wayne K.J."/>
            <person name="Tettelin H."/>
            <person name="Glass J.I."/>
            <person name="Rusch D."/>
            <person name="Podicherti R."/>
            <person name="Tsui H.-C.T."/>
            <person name="Winkler M.E."/>
        </authorList>
    </citation>
    <scope>NUCLEOTIDE SEQUENCE</scope>
</reference>
<accession>A0A382X0F4</accession>
<organism evidence="1">
    <name type="scientific">marine metagenome</name>
    <dbReference type="NCBI Taxonomy" id="408172"/>
    <lineage>
        <taxon>unclassified sequences</taxon>
        <taxon>metagenomes</taxon>
        <taxon>ecological metagenomes</taxon>
    </lineage>
</organism>
<dbReference type="SUPFAM" id="SSF52402">
    <property type="entry name" value="Adenine nucleotide alpha hydrolases-like"/>
    <property type="match status" value="1"/>
</dbReference>
<sequence length="23" mass="2436">VGYSGGKDSTAVLQLVWTALEQL</sequence>
<evidence type="ECO:0000313" key="1">
    <source>
        <dbReference type="EMBL" id="SVD64329.1"/>
    </source>
</evidence>